<comment type="similarity">
    <text evidence="4">Belongs to the metallo-beta-lactamase superfamily. Class-B beta-lactamase family.</text>
</comment>
<organism evidence="13 14">
    <name type="scientific">Chryseobacterium indologenes</name>
    <name type="common">Flavobacterium indologenes</name>
    <dbReference type="NCBI Taxonomy" id="253"/>
    <lineage>
        <taxon>Bacteria</taxon>
        <taxon>Pseudomonadati</taxon>
        <taxon>Bacteroidota</taxon>
        <taxon>Flavobacteriia</taxon>
        <taxon>Flavobacteriales</taxon>
        <taxon>Weeksellaceae</taxon>
        <taxon>Chryseobacterium group</taxon>
        <taxon>Chryseobacterium</taxon>
    </lineage>
</organism>
<proteinExistence type="inferred from homology"/>
<keyword evidence="12" id="KW-0046">Antibiotic resistance</keyword>
<dbReference type="Pfam" id="PF00753">
    <property type="entry name" value="Lactamase_B"/>
    <property type="match status" value="1"/>
</dbReference>
<dbReference type="InterPro" id="IPR058199">
    <property type="entry name" value="BlaB//VIM/IMP-1"/>
</dbReference>
<dbReference type="OrthoDB" id="9769598at2"/>
<dbReference type="Proteomes" id="UP000269015">
    <property type="component" value="Chromosome"/>
</dbReference>
<evidence type="ECO:0000256" key="10">
    <source>
        <dbReference type="ARBA" id="ARBA00022801"/>
    </source>
</evidence>
<dbReference type="GO" id="GO:0017001">
    <property type="term" value="P:antibiotic catabolic process"/>
    <property type="evidence" value="ECO:0007669"/>
    <property type="project" value="InterPro"/>
</dbReference>
<dbReference type="SMR" id="A0A3G5Z0Q3"/>
<keyword evidence="7" id="KW-0479">Metal-binding</keyword>
<dbReference type="EC" id="3.5.2.6" evidence="6"/>
<dbReference type="EMBL" id="CP033930">
    <property type="protein sequence ID" value="AZB18167.1"/>
    <property type="molecule type" value="Genomic_DNA"/>
</dbReference>
<dbReference type="InterPro" id="IPR001279">
    <property type="entry name" value="Metallo-B-lactamas"/>
</dbReference>
<dbReference type="NCBIfam" id="NF033088">
    <property type="entry name" value="bla_subclass_B1"/>
    <property type="match status" value="1"/>
</dbReference>
<sequence>MKSVSQILLLSLFLFFLNCNTKKSSHVPKVVFKTDNLTVIQLSDHVYQHISYLNTDSFGRVPCNGMVVKQGDETVILDTPSDDKSSADLISWIKNNLNAGVNAVVATHFHNDCLGGLKEFDKNKIPSYASKKTIGLAQKNNANIPQHSFDNDLTLKVGSTNVFVKYFGEGHTKDNVVAYFPDERIMFGGCLIKEIGAGKGYLGDANVKDWSATVAKIKKHYPDVKIIIPGHGDTGGIKLLDYTIALFKDES</sequence>
<dbReference type="GO" id="GO:0008270">
    <property type="term" value="F:zinc ion binding"/>
    <property type="evidence" value="ECO:0007669"/>
    <property type="project" value="InterPro"/>
</dbReference>
<reference evidence="13 14" key="1">
    <citation type="submission" date="2018-11" db="EMBL/GenBank/DDBJ databases">
        <title>Proposal to divide the Flavobacteriaceae and reorganize its genera based on Amino Acid Identity values calculated from whole genome sequences.</title>
        <authorList>
            <person name="Nicholson A.C."/>
            <person name="Gulvik C.A."/>
            <person name="Whitney A.M."/>
            <person name="Humrighouse B.W."/>
            <person name="Bell M."/>
            <person name="Holmes B."/>
            <person name="Steigerwalt A.G."/>
            <person name="Villarma A."/>
            <person name="Sheth M."/>
            <person name="Batra D."/>
            <person name="Pryor J."/>
            <person name="Bernardet J.-F."/>
            <person name="Hugo C."/>
            <person name="Kampfer P."/>
            <person name="Newman J."/>
            <person name="McQuiston J.R."/>
        </authorList>
    </citation>
    <scope>NUCLEOTIDE SEQUENCE [LARGE SCALE GENOMIC DNA]</scope>
    <source>
        <strain evidence="13 14">H5559</strain>
    </source>
</reference>
<dbReference type="PANTHER" id="PTHR42951">
    <property type="entry name" value="METALLO-BETA-LACTAMASE DOMAIN-CONTAINING"/>
    <property type="match status" value="1"/>
</dbReference>
<dbReference type="GeneID" id="56899011"/>
<evidence type="ECO:0000256" key="9">
    <source>
        <dbReference type="ARBA" id="ARBA00022764"/>
    </source>
</evidence>
<evidence type="ECO:0000256" key="12">
    <source>
        <dbReference type="ARBA" id="ARBA00023251"/>
    </source>
</evidence>
<dbReference type="AlphaFoldDB" id="A0A3G5Z0Q3"/>
<comment type="cofactor">
    <cofactor evidence="2">
        <name>Zn(2+)</name>
        <dbReference type="ChEBI" id="CHEBI:29105"/>
    </cofactor>
</comment>
<comment type="subcellular location">
    <subcellularLocation>
        <location evidence="3">Periplasm</location>
    </subcellularLocation>
</comment>
<evidence type="ECO:0000256" key="6">
    <source>
        <dbReference type="ARBA" id="ARBA00012865"/>
    </source>
</evidence>
<dbReference type="GO" id="GO:0042597">
    <property type="term" value="C:periplasmic space"/>
    <property type="evidence" value="ECO:0007669"/>
    <property type="project" value="UniProtKB-SubCell"/>
</dbReference>
<evidence type="ECO:0000256" key="1">
    <source>
        <dbReference type="ARBA" id="ARBA00001526"/>
    </source>
</evidence>
<name>A0A3G5Z0Q3_CHRID</name>
<dbReference type="InterPro" id="IPR050855">
    <property type="entry name" value="NDM-1-like"/>
</dbReference>
<dbReference type="PROSITE" id="PS00744">
    <property type="entry name" value="BETA_LACTAMASE_B_2"/>
    <property type="match status" value="1"/>
</dbReference>
<dbReference type="NCBIfam" id="NF041441">
    <property type="entry name" value="blaCIM"/>
    <property type="match status" value="1"/>
</dbReference>
<evidence type="ECO:0000256" key="11">
    <source>
        <dbReference type="ARBA" id="ARBA00022833"/>
    </source>
</evidence>
<comment type="catalytic activity">
    <reaction evidence="1">
        <text>a beta-lactam + H2O = a substituted beta-amino acid</text>
        <dbReference type="Rhea" id="RHEA:20401"/>
        <dbReference type="ChEBI" id="CHEBI:15377"/>
        <dbReference type="ChEBI" id="CHEBI:35627"/>
        <dbReference type="ChEBI" id="CHEBI:140347"/>
        <dbReference type="EC" id="3.5.2.6"/>
    </reaction>
</comment>
<dbReference type="PANTHER" id="PTHR42951:SF4">
    <property type="entry name" value="ACYL-COENZYME A THIOESTERASE MBLAC2"/>
    <property type="match status" value="1"/>
</dbReference>
<dbReference type="CDD" id="cd16302">
    <property type="entry name" value="CcrA-like_MBL-B1"/>
    <property type="match status" value="1"/>
</dbReference>
<keyword evidence="10" id="KW-0378">Hydrolase</keyword>
<evidence type="ECO:0000313" key="14">
    <source>
        <dbReference type="Proteomes" id="UP000269015"/>
    </source>
</evidence>
<comment type="subunit">
    <text evidence="5">Monomer.</text>
</comment>
<gene>
    <name evidence="13" type="primary">bla</name>
    <name evidence="13" type="ORF">EG352_10455</name>
</gene>
<accession>A0A3G5Z0Q3</accession>
<dbReference type="GO" id="GO:0046677">
    <property type="term" value="P:response to antibiotic"/>
    <property type="evidence" value="ECO:0007669"/>
    <property type="project" value="UniProtKB-KW"/>
</dbReference>
<dbReference type="SUPFAM" id="SSF56281">
    <property type="entry name" value="Metallo-hydrolase/oxidoreductase"/>
    <property type="match status" value="1"/>
</dbReference>
<evidence type="ECO:0000256" key="4">
    <source>
        <dbReference type="ARBA" id="ARBA00005250"/>
    </source>
</evidence>
<evidence type="ECO:0000256" key="5">
    <source>
        <dbReference type="ARBA" id="ARBA00011245"/>
    </source>
</evidence>
<dbReference type="NCBIfam" id="NF012229">
    <property type="entry name" value="bla_class_B_core"/>
    <property type="match status" value="1"/>
</dbReference>
<evidence type="ECO:0000256" key="8">
    <source>
        <dbReference type="ARBA" id="ARBA00022729"/>
    </source>
</evidence>
<dbReference type="RefSeq" id="WP_034735488.1">
    <property type="nucleotide sequence ID" value="NZ_CP023968.1"/>
</dbReference>
<protein>
    <recommendedName>
        <fullName evidence="6">beta-lactamase</fullName>
        <ecNumber evidence="6">3.5.2.6</ecNumber>
    </recommendedName>
</protein>
<keyword evidence="9" id="KW-0574">Periplasm</keyword>
<dbReference type="SMART" id="SM00849">
    <property type="entry name" value="Lactamase_B"/>
    <property type="match status" value="1"/>
</dbReference>
<evidence type="ECO:0000256" key="2">
    <source>
        <dbReference type="ARBA" id="ARBA00001947"/>
    </source>
</evidence>
<evidence type="ECO:0000256" key="7">
    <source>
        <dbReference type="ARBA" id="ARBA00022723"/>
    </source>
</evidence>
<evidence type="ECO:0000313" key="13">
    <source>
        <dbReference type="EMBL" id="AZB18167.1"/>
    </source>
</evidence>
<dbReference type="GO" id="GO:0008800">
    <property type="term" value="F:beta-lactamase activity"/>
    <property type="evidence" value="ECO:0007669"/>
    <property type="project" value="UniProtKB-EC"/>
</dbReference>
<dbReference type="InterPro" id="IPR001018">
    <property type="entry name" value="Beta-lactamase_class-B_CS"/>
</dbReference>
<dbReference type="Gene3D" id="3.60.15.10">
    <property type="entry name" value="Ribonuclease Z/Hydroxyacylglutathione hydrolase-like"/>
    <property type="match status" value="1"/>
</dbReference>
<keyword evidence="11" id="KW-0862">Zinc</keyword>
<dbReference type="InterPro" id="IPR036866">
    <property type="entry name" value="RibonucZ/Hydroxyglut_hydro"/>
</dbReference>
<keyword evidence="8" id="KW-0732">Signal</keyword>
<evidence type="ECO:0000256" key="3">
    <source>
        <dbReference type="ARBA" id="ARBA00004418"/>
    </source>
</evidence>